<reference evidence="2" key="1">
    <citation type="journal article" date="2014" name="Front. Microbiol.">
        <title>High frequency of phylogenetically diverse reductive dehalogenase-homologous genes in deep subseafloor sedimentary metagenomes.</title>
        <authorList>
            <person name="Kawai M."/>
            <person name="Futagami T."/>
            <person name="Toyoda A."/>
            <person name="Takaki Y."/>
            <person name="Nishi S."/>
            <person name="Hori S."/>
            <person name="Arai W."/>
            <person name="Tsubouchi T."/>
            <person name="Morono Y."/>
            <person name="Uchiyama I."/>
            <person name="Ito T."/>
            <person name="Fujiyama A."/>
            <person name="Inagaki F."/>
            <person name="Takami H."/>
        </authorList>
    </citation>
    <scope>NUCLEOTIDE SEQUENCE</scope>
    <source>
        <strain evidence="2">Expedition CK06-06</strain>
    </source>
</reference>
<organism evidence="2">
    <name type="scientific">marine sediment metagenome</name>
    <dbReference type="NCBI Taxonomy" id="412755"/>
    <lineage>
        <taxon>unclassified sequences</taxon>
        <taxon>metagenomes</taxon>
        <taxon>ecological metagenomes</taxon>
    </lineage>
</organism>
<accession>X1ABM4</accession>
<comment type="caution">
    <text evidence="2">The sequence shown here is derived from an EMBL/GenBank/DDBJ whole genome shotgun (WGS) entry which is preliminary data.</text>
</comment>
<dbReference type="InterPro" id="IPR036457">
    <property type="entry name" value="PPM-type-like_dom_sf"/>
</dbReference>
<evidence type="ECO:0000259" key="1">
    <source>
        <dbReference type="Pfam" id="PF07228"/>
    </source>
</evidence>
<dbReference type="AlphaFoldDB" id="X1ABM4"/>
<proteinExistence type="predicted"/>
<dbReference type="InterPro" id="IPR001932">
    <property type="entry name" value="PPM-type_phosphatase-like_dom"/>
</dbReference>
<name>X1ABM4_9ZZZZ</name>
<dbReference type="EMBL" id="BART01016245">
    <property type="protein sequence ID" value="GAG79274.1"/>
    <property type="molecule type" value="Genomic_DNA"/>
</dbReference>
<dbReference type="Pfam" id="PF07228">
    <property type="entry name" value="SpoIIE"/>
    <property type="match status" value="1"/>
</dbReference>
<feature type="domain" description="PPM-type phosphatase" evidence="1">
    <location>
        <begin position="1"/>
        <end position="108"/>
    </location>
</feature>
<protein>
    <recommendedName>
        <fullName evidence="1">PPM-type phosphatase domain-containing protein</fullName>
    </recommendedName>
</protein>
<sequence>PLYLVRNKELIQTGGNRMPVAIHIKMDNFTKYNIPIETGDSFYMFSDGYADQFGGPKGKKFKNKKFKQLLVDIQGENMITQKEILNKTITEWRGELEQIDDIVVLGFKV</sequence>
<dbReference type="Gene3D" id="3.60.40.10">
    <property type="entry name" value="PPM-type phosphatase domain"/>
    <property type="match status" value="1"/>
</dbReference>
<feature type="non-terminal residue" evidence="2">
    <location>
        <position position="1"/>
    </location>
</feature>
<evidence type="ECO:0000313" key="2">
    <source>
        <dbReference type="EMBL" id="GAG79274.1"/>
    </source>
</evidence>
<gene>
    <name evidence="2" type="ORF">S01H4_31294</name>
</gene>